<accession>A0A2A4T9Z3</accession>
<organism evidence="1 2">
    <name type="scientific">SAR324 cluster bacterium</name>
    <dbReference type="NCBI Taxonomy" id="2024889"/>
    <lineage>
        <taxon>Bacteria</taxon>
        <taxon>Deltaproteobacteria</taxon>
        <taxon>SAR324 cluster</taxon>
    </lineage>
</organism>
<dbReference type="EMBL" id="NVSR01000007">
    <property type="protein sequence ID" value="PCI30139.1"/>
    <property type="molecule type" value="Genomic_DNA"/>
</dbReference>
<dbReference type="Proteomes" id="UP000218113">
    <property type="component" value="Unassembled WGS sequence"/>
</dbReference>
<reference evidence="2" key="1">
    <citation type="submission" date="2017-08" db="EMBL/GenBank/DDBJ databases">
        <title>A dynamic microbial community with high functional redundancy inhabits the cold, oxic subseafloor aquifer.</title>
        <authorList>
            <person name="Tully B.J."/>
            <person name="Wheat C.G."/>
            <person name="Glazer B.T."/>
            <person name="Huber J.A."/>
        </authorList>
    </citation>
    <scope>NUCLEOTIDE SEQUENCE [LARGE SCALE GENOMIC DNA]</scope>
</reference>
<dbReference type="AlphaFoldDB" id="A0A2A4T9Z3"/>
<evidence type="ECO:0000313" key="2">
    <source>
        <dbReference type="Proteomes" id="UP000218113"/>
    </source>
</evidence>
<comment type="caution">
    <text evidence="1">The sequence shown here is derived from an EMBL/GenBank/DDBJ whole genome shotgun (WGS) entry which is preliminary data.</text>
</comment>
<sequence>MILDYKYNKETKLLGYSFEMDEGIASSCFAVSIEAVQKICPALLDGTTHKYVEETYTKLHEAFFSERYKVYKGITVSKTAKREHLQLVHQAYKNCQKLMVEYEEGYEMYPSEEDDNNASYSDNGLVHIFSIGKSTGVKPIFLQLASSSSFGGSEFMFTGVKKISLVA</sequence>
<gene>
    <name evidence="1" type="ORF">COB67_02315</name>
</gene>
<name>A0A2A4T9Z3_9DELT</name>
<protein>
    <submittedName>
        <fullName evidence="1">Uncharacterized protein</fullName>
    </submittedName>
</protein>
<evidence type="ECO:0000313" key="1">
    <source>
        <dbReference type="EMBL" id="PCI30139.1"/>
    </source>
</evidence>
<proteinExistence type="predicted"/>